<sequence>DEYFDDCLKYIREHELYHSAISIFANNNEKYKCHGHLWGLFVYGIKLQGGWL</sequence>
<evidence type="ECO:0000313" key="2">
    <source>
        <dbReference type="Proteomes" id="UP000789920"/>
    </source>
</evidence>
<protein>
    <submittedName>
        <fullName evidence="1">8518_t:CDS:1</fullName>
    </submittedName>
</protein>
<name>A0ACA9SFL9_9GLOM</name>
<gene>
    <name evidence="1" type="ORF">RPERSI_LOCUS30631</name>
</gene>
<keyword evidence="2" id="KW-1185">Reference proteome</keyword>
<comment type="caution">
    <text evidence="1">The sequence shown here is derived from an EMBL/GenBank/DDBJ whole genome shotgun (WGS) entry which is preliminary data.</text>
</comment>
<dbReference type="Proteomes" id="UP000789920">
    <property type="component" value="Unassembled WGS sequence"/>
</dbReference>
<reference evidence="1" key="1">
    <citation type="submission" date="2021-06" db="EMBL/GenBank/DDBJ databases">
        <authorList>
            <person name="Kallberg Y."/>
            <person name="Tangrot J."/>
            <person name="Rosling A."/>
        </authorList>
    </citation>
    <scope>NUCLEOTIDE SEQUENCE</scope>
    <source>
        <strain evidence="1">MA461A</strain>
    </source>
</reference>
<proteinExistence type="predicted"/>
<feature type="non-terminal residue" evidence="1">
    <location>
        <position position="1"/>
    </location>
</feature>
<evidence type="ECO:0000313" key="1">
    <source>
        <dbReference type="EMBL" id="CAG8838327.1"/>
    </source>
</evidence>
<organism evidence="1 2">
    <name type="scientific">Racocetra persica</name>
    <dbReference type="NCBI Taxonomy" id="160502"/>
    <lineage>
        <taxon>Eukaryota</taxon>
        <taxon>Fungi</taxon>
        <taxon>Fungi incertae sedis</taxon>
        <taxon>Mucoromycota</taxon>
        <taxon>Glomeromycotina</taxon>
        <taxon>Glomeromycetes</taxon>
        <taxon>Diversisporales</taxon>
        <taxon>Gigasporaceae</taxon>
        <taxon>Racocetra</taxon>
    </lineage>
</organism>
<feature type="non-terminal residue" evidence="1">
    <location>
        <position position="52"/>
    </location>
</feature>
<dbReference type="EMBL" id="CAJVQC010120218">
    <property type="protein sequence ID" value="CAG8838327.1"/>
    <property type="molecule type" value="Genomic_DNA"/>
</dbReference>
<accession>A0ACA9SFL9</accession>